<gene>
    <name evidence="1" type="ORF">PIB30_016316</name>
</gene>
<comment type="caution">
    <text evidence="1">The sequence shown here is derived from an EMBL/GenBank/DDBJ whole genome shotgun (WGS) entry which is preliminary data.</text>
</comment>
<evidence type="ECO:0008006" key="3">
    <source>
        <dbReference type="Google" id="ProtNLM"/>
    </source>
</evidence>
<name>A0ABU6R7K9_9FABA</name>
<reference evidence="1 2" key="1">
    <citation type="journal article" date="2023" name="Plants (Basel)">
        <title>Bridging the Gap: Combining Genomics and Transcriptomics Approaches to Understand Stylosanthes scabra, an Orphan Legume from the Brazilian Caatinga.</title>
        <authorList>
            <person name="Ferreira-Neto J.R.C."/>
            <person name="da Silva M.D."/>
            <person name="Binneck E."/>
            <person name="de Melo N.F."/>
            <person name="da Silva R.H."/>
            <person name="de Melo A.L.T.M."/>
            <person name="Pandolfi V."/>
            <person name="Bustamante F.O."/>
            <person name="Brasileiro-Vidal A.C."/>
            <person name="Benko-Iseppon A.M."/>
        </authorList>
    </citation>
    <scope>NUCLEOTIDE SEQUENCE [LARGE SCALE GENOMIC DNA]</scope>
    <source>
        <tissue evidence="1">Leaves</tissue>
    </source>
</reference>
<accession>A0ABU6R7K9</accession>
<dbReference type="EMBL" id="JASCZI010030254">
    <property type="protein sequence ID" value="MED6119937.1"/>
    <property type="molecule type" value="Genomic_DNA"/>
</dbReference>
<sequence length="78" mass="9005">MLFTFVYSGWEGTANDSRVFLDALNPENDFPKPLGEDLITNERDLRVNQDGNGDTIQANQMTQVREIIADQMWANYRH</sequence>
<proteinExistence type="predicted"/>
<organism evidence="1 2">
    <name type="scientific">Stylosanthes scabra</name>
    <dbReference type="NCBI Taxonomy" id="79078"/>
    <lineage>
        <taxon>Eukaryota</taxon>
        <taxon>Viridiplantae</taxon>
        <taxon>Streptophyta</taxon>
        <taxon>Embryophyta</taxon>
        <taxon>Tracheophyta</taxon>
        <taxon>Spermatophyta</taxon>
        <taxon>Magnoliopsida</taxon>
        <taxon>eudicotyledons</taxon>
        <taxon>Gunneridae</taxon>
        <taxon>Pentapetalae</taxon>
        <taxon>rosids</taxon>
        <taxon>fabids</taxon>
        <taxon>Fabales</taxon>
        <taxon>Fabaceae</taxon>
        <taxon>Papilionoideae</taxon>
        <taxon>50 kb inversion clade</taxon>
        <taxon>dalbergioids sensu lato</taxon>
        <taxon>Dalbergieae</taxon>
        <taxon>Pterocarpus clade</taxon>
        <taxon>Stylosanthes</taxon>
    </lineage>
</organism>
<keyword evidence="2" id="KW-1185">Reference proteome</keyword>
<evidence type="ECO:0000313" key="2">
    <source>
        <dbReference type="Proteomes" id="UP001341840"/>
    </source>
</evidence>
<dbReference type="Proteomes" id="UP001341840">
    <property type="component" value="Unassembled WGS sequence"/>
</dbReference>
<protein>
    <recommendedName>
        <fullName evidence="3">Transposase</fullName>
    </recommendedName>
</protein>
<evidence type="ECO:0000313" key="1">
    <source>
        <dbReference type="EMBL" id="MED6119937.1"/>
    </source>
</evidence>